<dbReference type="PANTHER" id="PTHR46558">
    <property type="entry name" value="TRACRIPTIONAL REGULATORY PROTEIN-RELATED-RELATED"/>
    <property type="match status" value="1"/>
</dbReference>
<dbReference type="SMART" id="SM00530">
    <property type="entry name" value="HTH_XRE"/>
    <property type="match status" value="1"/>
</dbReference>
<accession>A0A415E8H0</accession>
<sequence>MQYDINLKIMSQRIKESRLKLGLTQEQLAEIVNLSVPHLSKVENGHKGLSLDTAAKLANALDFSIDYLVQESAGNSRRVFHSEMNYIVADCTEEELSKLLKLIRTCKEIIRE</sequence>
<protein>
    <submittedName>
        <fullName evidence="3">XRE family transcriptional regulator</fullName>
    </submittedName>
</protein>
<evidence type="ECO:0000313" key="4">
    <source>
        <dbReference type="Proteomes" id="UP000284841"/>
    </source>
</evidence>
<dbReference type="CDD" id="cd00093">
    <property type="entry name" value="HTH_XRE"/>
    <property type="match status" value="1"/>
</dbReference>
<dbReference type="Gene3D" id="1.10.260.40">
    <property type="entry name" value="lambda repressor-like DNA-binding domains"/>
    <property type="match status" value="1"/>
</dbReference>
<keyword evidence="1" id="KW-0238">DNA-binding</keyword>
<gene>
    <name evidence="3" type="ORF">DW099_04855</name>
</gene>
<dbReference type="AlphaFoldDB" id="A0A415E8H0"/>
<dbReference type="PANTHER" id="PTHR46558:SF11">
    <property type="entry name" value="HTH-TYPE TRANSCRIPTIONAL REGULATOR XRE"/>
    <property type="match status" value="1"/>
</dbReference>
<organism evidence="3 4">
    <name type="scientific">Emergencia timonensis</name>
    <dbReference type="NCBI Taxonomy" id="1776384"/>
    <lineage>
        <taxon>Bacteria</taxon>
        <taxon>Bacillati</taxon>
        <taxon>Bacillota</taxon>
        <taxon>Clostridia</taxon>
        <taxon>Peptostreptococcales</taxon>
        <taxon>Anaerovoracaceae</taxon>
        <taxon>Emergencia</taxon>
    </lineage>
</organism>
<dbReference type="EMBL" id="QRMS01000001">
    <property type="protein sequence ID" value="RHJ89895.1"/>
    <property type="molecule type" value="Genomic_DNA"/>
</dbReference>
<dbReference type="Proteomes" id="UP000284841">
    <property type="component" value="Unassembled WGS sequence"/>
</dbReference>
<dbReference type="STRING" id="1776384.GCA_900086585_03260"/>
<dbReference type="GO" id="GO:0003677">
    <property type="term" value="F:DNA binding"/>
    <property type="evidence" value="ECO:0007669"/>
    <property type="project" value="UniProtKB-KW"/>
</dbReference>
<dbReference type="Pfam" id="PF01381">
    <property type="entry name" value="HTH_3"/>
    <property type="match status" value="1"/>
</dbReference>
<dbReference type="OrthoDB" id="1973583at2"/>
<evidence type="ECO:0000256" key="1">
    <source>
        <dbReference type="ARBA" id="ARBA00023125"/>
    </source>
</evidence>
<dbReference type="InterPro" id="IPR001387">
    <property type="entry name" value="Cro/C1-type_HTH"/>
</dbReference>
<dbReference type="InterPro" id="IPR010982">
    <property type="entry name" value="Lambda_DNA-bd_dom_sf"/>
</dbReference>
<dbReference type="RefSeq" id="WP_118333940.1">
    <property type="nucleotide sequence ID" value="NZ_QRMS01000001.1"/>
</dbReference>
<reference evidence="3 4" key="1">
    <citation type="submission" date="2018-08" db="EMBL/GenBank/DDBJ databases">
        <title>A genome reference for cultivated species of the human gut microbiota.</title>
        <authorList>
            <person name="Zou Y."/>
            <person name="Xue W."/>
            <person name="Luo G."/>
        </authorList>
    </citation>
    <scope>NUCLEOTIDE SEQUENCE [LARGE SCALE GENOMIC DNA]</scope>
    <source>
        <strain evidence="3 4">AM07-24</strain>
    </source>
</reference>
<evidence type="ECO:0000259" key="2">
    <source>
        <dbReference type="PROSITE" id="PS50943"/>
    </source>
</evidence>
<proteinExistence type="predicted"/>
<evidence type="ECO:0000313" key="3">
    <source>
        <dbReference type="EMBL" id="RHJ89895.1"/>
    </source>
</evidence>
<dbReference type="SUPFAM" id="SSF47413">
    <property type="entry name" value="lambda repressor-like DNA-binding domains"/>
    <property type="match status" value="1"/>
</dbReference>
<keyword evidence="4" id="KW-1185">Reference proteome</keyword>
<feature type="domain" description="HTH cro/C1-type" evidence="2">
    <location>
        <begin position="14"/>
        <end position="68"/>
    </location>
</feature>
<comment type="caution">
    <text evidence="3">The sequence shown here is derived from an EMBL/GenBank/DDBJ whole genome shotgun (WGS) entry which is preliminary data.</text>
</comment>
<name>A0A415E8H0_9FIRM</name>
<dbReference type="PROSITE" id="PS50943">
    <property type="entry name" value="HTH_CROC1"/>
    <property type="match status" value="1"/>
</dbReference>